<dbReference type="InterPro" id="IPR057253">
    <property type="entry name" value="CoiA-like_N"/>
</dbReference>
<name>A0A5C5EB87_9LACT</name>
<dbReference type="Pfam" id="PF25164">
    <property type="entry name" value="CoiA_N"/>
    <property type="match status" value="1"/>
</dbReference>
<dbReference type="Proteomes" id="UP000313395">
    <property type="component" value="Unassembled WGS sequence"/>
</dbReference>
<keyword evidence="4" id="KW-1185">Reference proteome</keyword>
<organism evidence="3 4">
    <name type="scientific">Trichococcus shcherbakoviae subsp. psychrophilus</name>
    <dbReference type="NCBI Taxonomy" id="2585775"/>
    <lineage>
        <taxon>Bacteria</taxon>
        <taxon>Bacillati</taxon>
        <taxon>Bacillota</taxon>
        <taxon>Bacilli</taxon>
        <taxon>Lactobacillales</taxon>
        <taxon>Carnobacteriaceae</taxon>
        <taxon>Trichococcus</taxon>
    </lineage>
</organism>
<comment type="caution">
    <text evidence="3">The sequence shown here is derived from an EMBL/GenBank/DDBJ whole genome shotgun (WGS) entry which is preliminary data.</text>
</comment>
<evidence type="ECO:0008006" key="5">
    <source>
        <dbReference type="Google" id="ProtNLM"/>
    </source>
</evidence>
<dbReference type="Pfam" id="PF06054">
    <property type="entry name" value="CoiA_nuc"/>
    <property type="match status" value="1"/>
</dbReference>
<feature type="domain" description="Competence protein CoiA nuclease-like" evidence="1">
    <location>
        <begin position="74"/>
        <end position="220"/>
    </location>
</feature>
<evidence type="ECO:0000259" key="2">
    <source>
        <dbReference type="Pfam" id="PF25164"/>
    </source>
</evidence>
<dbReference type="EMBL" id="VENO01000002">
    <property type="protein sequence ID" value="TNV69435.1"/>
    <property type="molecule type" value="Genomic_DNA"/>
</dbReference>
<evidence type="ECO:0000313" key="3">
    <source>
        <dbReference type="EMBL" id="TNV69435.1"/>
    </source>
</evidence>
<reference evidence="3 4" key="1">
    <citation type="submission" date="2019-06" db="EMBL/GenBank/DDBJ databases">
        <title>Description Trichococcus psychrophilus sp. nov., isolated from a cold spring, by genomic and phenotypic analyses.</title>
        <authorList>
            <person name="Zakharyuk A."/>
        </authorList>
    </citation>
    <scope>NUCLEOTIDE SEQUENCE [LARGE SCALE GENOMIC DNA]</scope>
    <source>
        <strain evidence="3 4">SKBG</strain>
    </source>
</reference>
<evidence type="ECO:0000313" key="4">
    <source>
        <dbReference type="Proteomes" id="UP000313395"/>
    </source>
</evidence>
<accession>A0A5C5EB87</accession>
<dbReference type="InterPro" id="IPR010330">
    <property type="entry name" value="CoiA_nuc"/>
</dbReference>
<gene>
    <name evidence="3" type="ORF">FHK04_07965</name>
</gene>
<feature type="domain" description="Competence protein CoiA-like N-terminal" evidence="2">
    <location>
        <begin position="29"/>
        <end position="69"/>
    </location>
</feature>
<proteinExistence type="predicted"/>
<protein>
    <recommendedName>
        <fullName evidence="5">Competence protein CoiA</fullName>
    </recommendedName>
</protein>
<dbReference type="AlphaFoldDB" id="A0A5C5EB87"/>
<evidence type="ECO:0000259" key="1">
    <source>
        <dbReference type="Pfam" id="PF06054"/>
    </source>
</evidence>
<sequence length="398" mass="45706">MGNGEKGRLLMLIARNASGELIQAYQASKQKGKNLEEYYCPACKGKLVLKNGNIMVAHFAHHQHSDCAVFSEGETLSHLKGKQLLFEKFKSEGFEVTLECWLPELQQRPDLLLVLGDGKKIAVEYQCSPISPADLLARTKGYQRFGYEVWWICGMNYQPGSTKMTQSIYQFLKHSVALGSWIGILDTQTEEMAIYHHLKLGSDDRFHFVKTEIPLDGLKLACLENLYREGHLPGAADLMPKACEKNVPRKHMQAKDINLLRYRTDPEHRKFLLAVYLDRKDLYHLPAFLFELPCRTLGIRTPAYIWRYYLLRDFSDPETTTPLTKKQLLDWLSKCIRMNMIRTRTSKEADEANLWEPLLQFMMRLVEDGHAAAIGREEWILLSAPLEGKTDIQHSCLG</sequence>